<dbReference type="InterPro" id="IPR025948">
    <property type="entry name" value="HTH-like_dom"/>
</dbReference>
<dbReference type="Gene3D" id="3.30.420.10">
    <property type="entry name" value="Ribonuclease H-like superfamily/Ribonuclease H"/>
    <property type="match status" value="1"/>
</dbReference>
<evidence type="ECO:0000256" key="1">
    <source>
        <dbReference type="ARBA" id="ARBA00002286"/>
    </source>
</evidence>
<dbReference type="STRING" id="141349.BN1232_06176"/>
<evidence type="ECO:0000313" key="4">
    <source>
        <dbReference type="EMBL" id="CQD24352.1"/>
    </source>
</evidence>
<reference evidence="4 5" key="1">
    <citation type="submission" date="2015-03" db="EMBL/GenBank/DDBJ databases">
        <authorList>
            <person name="Urmite Genomes"/>
        </authorList>
    </citation>
    <scope>NUCLEOTIDE SEQUENCE [LARGE SCALE GENOMIC DNA]</scope>
    <source>
        <strain evidence="4 5">CSUR P1491</strain>
    </source>
</reference>
<evidence type="ECO:0000259" key="3">
    <source>
        <dbReference type="Pfam" id="PF13276"/>
    </source>
</evidence>
<dbReference type="Pfam" id="PF13276">
    <property type="entry name" value="HTH_21"/>
    <property type="match status" value="1"/>
</dbReference>
<dbReference type="InterPro" id="IPR050900">
    <property type="entry name" value="Transposase_IS3/IS150/IS904"/>
</dbReference>
<dbReference type="PANTHER" id="PTHR46889">
    <property type="entry name" value="TRANSPOSASE INSF FOR INSERTION SEQUENCE IS3B-RELATED"/>
    <property type="match status" value="1"/>
</dbReference>
<gene>
    <name evidence="4" type="ORF">BN1232_06176</name>
</gene>
<dbReference type="InterPro" id="IPR001584">
    <property type="entry name" value="Integrase_cat-core"/>
</dbReference>
<dbReference type="InterPro" id="IPR012337">
    <property type="entry name" value="RNaseH-like_sf"/>
</dbReference>
<dbReference type="NCBIfam" id="NF033516">
    <property type="entry name" value="transpos_IS3"/>
    <property type="match status" value="1"/>
</dbReference>
<dbReference type="PANTHER" id="PTHR46889:SF4">
    <property type="entry name" value="TRANSPOSASE INSO FOR INSERTION SEQUENCE ELEMENT IS911B-RELATED"/>
    <property type="match status" value="1"/>
</dbReference>
<dbReference type="GO" id="GO:0003676">
    <property type="term" value="F:nucleic acid binding"/>
    <property type="evidence" value="ECO:0007669"/>
    <property type="project" value="InterPro"/>
</dbReference>
<dbReference type="GO" id="GO:0015074">
    <property type="term" value="P:DNA integration"/>
    <property type="evidence" value="ECO:0007669"/>
    <property type="project" value="InterPro"/>
</dbReference>
<comment type="function">
    <text evidence="1">Involved in the transposition of the insertion sequence.</text>
</comment>
<name>A0A0E4H2I5_MYCLN</name>
<protein>
    <submittedName>
        <fullName evidence="4">Integrase core domain-containing protein</fullName>
    </submittedName>
</protein>
<proteinExistence type="predicted"/>
<feature type="domain" description="Integrase catalytic" evidence="2">
    <location>
        <begin position="130"/>
        <end position="205"/>
    </location>
</feature>
<dbReference type="Pfam" id="PF00665">
    <property type="entry name" value="rve"/>
    <property type="match status" value="1"/>
</dbReference>
<accession>A0A0E4H2I5</accession>
<dbReference type="SUPFAM" id="SSF53098">
    <property type="entry name" value="Ribonuclease H-like"/>
    <property type="match status" value="1"/>
</dbReference>
<organism evidence="4 5">
    <name type="scientific">Mycobacterium lentiflavum</name>
    <dbReference type="NCBI Taxonomy" id="141349"/>
    <lineage>
        <taxon>Bacteria</taxon>
        <taxon>Bacillati</taxon>
        <taxon>Actinomycetota</taxon>
        <taxon>Actinomycetes</taxon>
        <taxon>Mycobacteriales</taxon>
        <taxon>Mycobacteriaceae</taxon>
        <taxon>Mycobacterium</taxon>
        <taxon>Mycobacterium simiae complex</taxon>
    </lineage>
</organism>
<dbReference type="InterPro" id="IPR036397">
    <property type="entry name" value="RNaseH_sf"/>
</dbReference>
<evidence type="ECO:0000313" key="5">
    <source>
        <dbReference type="Proteomes" id="UP000199251"/>
    </source>
</evidence>
<dbReference type="Proteomes" id="UP000199251">
    <property type="component" value="Unassembled WGS sequence"/>
</dbReference>
<dbReference type="InterPro" id="IPR048020">
    <property type="entry name" value="Transpos_IS3"/>
</dbReference>
<evidence type="ECO:0000259" key="2">
    <source>
        <dbReference type="Pfam" id="PF00665"/>
    </source>
</evidence>
<dbReference type="EMBL" id="CTEE01000002">
    <property type="protein sequence ID" value="CQD24352.1"/>
    <property type="molecule type" value="Genomic_DNA"/>
</dbReference>
<dbReference type="AlphaFoldDB" id="A0A0E4H2I5"/>
<sequence>MIAFINAHRDQFGVELICGVLRAAIPGFLTSRGYRAALSRPPSDREIRDEQLIADLRTVHRENYSVYGVNKMYQAMKRRGWALGREQTRRLMRKAGLRGVQRGKPVFTTITDPTATRPADLVNRQFKAVAPNRLWVADITFVRTWQGFCYTAFVTDVCTKKIVGWAVSATMRTEELPLQAFNHAVWQSNSDLSELVHHSDRGSQAGFNRCCDHRLNPA</sequence>
<feature type="domain" description="HTH-like" evidence="3">
    <location>
        <begin position="49"/>
        <end position="104"/>
    </location>
</feature>